<dbReference type="Gene3D" id="3.10.450.50">
    <property type="match status" value="1"/>
</dbReference>
<feature type="active site" evidence="4">
    <location>
        <position position="83"/>
    </location>
</feature>
<dbReference type="Proteomes" id="UP000651452">
    <property type="component" value="Unassembled WGS sequence"/>
</dbReference>
<evidence type="ECO:0000259" key="6">
    <source>
        <dbReference type="Pfam" id="PF02982"/>
    </source>
</evidence>
<feature type="binding site" evidence="5">
    <location>
        <position position="28"/>
    </location>
    <ligand>
        <name>substrate</name>
    </ligand>
</feature>
<dbReference type="InterPro" id="IPR049884">
    <property type="entry name" value="Scytalone_dh"/>
</dbReference>
<name>A0A7T3KAB6_9PLEO</name>
<gene>
    <name evidence="8" type="primary">SCD2</name>
    <name evidence="7" type="ORF">EKO04_009296</name>
</gene>
<evidence type="ECO:0000256" key="4">
    <source>
        <dbReference type="PIRSR" id="PIRSR024851-50"/>
    </source>
</evidence>
<evidence type="ECO:0000256" key="1">
    <source>
        <dbReference type="ARBA" id="ARBA00008584"/>
    </source>
</evidence>
<evidence type="ECO:0000256" key="5">
    <source>
        <dbReference type="PIRSR" id="PIRSR024851-51"/>
    </source>
</evidence>
<reference evidence="7" key="3">
    <citation type="submission" date="2020-09" db="EMBL/GenBank/DDBJ databases">
        <title>Reference genome assembly for Australian Ascochyta lentis isolate Al4.</title>
        <authorList>
            <person name="Lee R.C."/>
            <person name="Farfan-Caceres L.M."/>
            <person name="Debler J.W."/>
            <person name="Williams A.H."/>
            <person name="Henares B.M."/>
        </authorList>
    </citation>
    <scope>NUCLEOTIDE SEQUENCE</scope>
    <source>
        <strain evidence="7">Al4</strain>
    </source>
</reference>
<evidence type="ECO:0000256" key="3">
    <source>
        <dbReference type="PIRNR" id="PIRNR024851"/>
    </source>
</evidence>
<reference evidence="7" key="1">
    <citation type="submission" date="2018-12" db="EMBL/GenBank/DDBJ databases">
        <authorList>
            <person name="Syme R.A."/>
            <person name="Farfan-Caceres L."/>
            <person name="Lichtenzveig J."/>
        </authorList>
    </citation>
    <scope>NUCLEOTIDE SEQUENCE</scope>
    <source>
        <strain evidence="7">Al4</strain>
    </source>
</reference>
<accession>A0A7T3KAB6</accession>
<dbReference type="InterPro" id="IPR032710">
    <property type="entry name" value="NTF2-like_dom_sf"/>
</dbReference>
<feature type="binding site" evidence="5">
    <location>
        <position position="48"/>
    </location>
    <ligand>
        <name>substrate</name>
    </ligand>
</feature>
<reference evidence="8" key="2">
    <citation type="journal article" date="2020" name="J Fungi (Basel)">
        <title>Targeted Disruption of Scytalone Dehydratase Gene Using Agrobacterium tumefaciens-Mediated Transformation Leads to Altered Melanin Production in Ascochyta lentis.</title>
        <authorList>
            <person name="Debler J.W."/>
            <person name="Henares B.M."/>
        </authorList>
    </citation>
    <scope>NUCLEOTIDE SEQUENCE</scope>
    <source>
        <strain evidence="8">Kewell</strain>
    </source>
</reference>
<evidence type="ECO:0000313" key="8">
    <source>
        <dbReference type="EMBL" id="QPX50010.1"/>
    </source>
</evidence>
<dbReference type="SUPFAM" id="SSF54427">
    <property type="entry name" value="NTF2-like"/>
    <property type="match status" value="1"/>
</dbReference>
<dbReference type="AlphaFoldDB" id="A0A7T3KAB6"/>
<dbReference type="OrthoDB" id="5281072at2759"/>
<organism evidence="8">
    <name type="scientific">Ascochyta lentis</name>
    <dbReference type="NCBI Taxonomy" id="205686"/>
    <lineage>
        <taxon>Eukaryota</taxon>
        <taxon>Fungi</taxon>
        <taxon>Dikarya</taxon>
        <taxon>Ascomycota</taxon>
        <taxon>Pezizomycotina</taxon>
        <taxon>Dothideomycetes</taxon>
        <taxon>Pleosporomycetidae</taxon>
        <taxon>Pleosporales</taxon>
        <taxon>Pleosporineae</taxon>
        <taxon>Didymellaceae</taxon>
        <taxon>Ascochyta</taxon>
    </lineage>
</organism>
<feature type="binding site" evidence="5">
    <location>
        <position position="51"/>
    </location>
    <ligand>
        <name>substrate</name>
    </ligand>
</feature>
<evidence type="ECO:0000313" key="7">
    <source>
        <dbReference type="EMBL" id="KAF9693053.1"/>
    </source>
</evidence>
<dbReference type="PIRSF" id="PIRSF024851">
    <property type="entry name" value="SCD1"/>
    <property type="match status" value="1"/>
</dbReference>
<sequence length="164" mass="19179">MTSKPTKPVTPEDALGCQVAMFEWAESYDTKDWDRFLRNATPTLHIDYRHFMDKYWEAIPAEEFIAMVNGPGFLGNPRIKSSHFVGASKYVYEKEDYIIGTHQMRVAHQRYVDDALTEVQRRGHASGNCQVHYRKVDGVWKWAGLLPGIRFKEHEFDKIFYTED</sequence>
<dbReference type="GO" id="GO:0030411">
    <property type="term" value="F:scytalone dehydratase activity"/>
    <property type="evidence" value="ECO:0007669"/>
    <property type="project" value="InterPro"/>
</dbReference>
<evidence type="ECO:0000313" key="9">
    <source>
        <dbReference type="Proteomes" id="UP000651452"/>
    </source>
</evidence>
<keyword evidence="2 3" id="KW-0456">Lyase</keyword>
<dbReference type="InterPro" id="IPR004235">
    <property type="entry name" value="Scytalone_dehydratase"/>
</dbReference>
<dbReference type="GO" id="GO:0006582">
    <property type="term" value="P:melanin metabolic process"/>
    <property type="evidence" value="ECO:0007669"/>
    <property type="project" value="InterPro"/>
</dbReference>
<protein>
    <submittedName>
        <fullName evidence="8">Scytalone dehydratase</fullName>
    </submittedName>
</protein>
<comment type="similarity">
    <text evidence="1 3">Belongs to the scytalone dehydratase family.</text>
</comment>
<feature type="active site" evidence="4">
    <location>
        <position position="108"/>
    </location>
</feature>
<dbReference type="EMBL" id="RZGK01000017">
    <property type="protein sequence ID" value="KAF9693053.1"/>
    <property type="molecule type" value="Genomic_DNA"/>
</dbReference>
<proteinExistence type="inferred from homology"/>
<feature type="domain" description="Scytalone dehydratase-like" evidence="6">
    <location>
        <begin position="10"/>
        <end position="161"/>
    </location>
</feature>
<dbReference type="EMBL" id="MT647646">
    <property type="protein sequence ID" value="QPX50010.1"/>
    <property type="molecule type" value="Genomic_DNA"/>
</dbReference>
<keyword evidence="9" id="KW-1185">Reference proteome</keyword>
<evidence type="ECO:0000256" key="2">
    <source>
        <dbReference type="ARBA" id="ARBA00023239"/>
    </source>
</evidence>
<dbReference type="Pfam" id="PF02982">
    <property type="entry name" value="Scytalone_dh"/>
    <property type="match status" value="1"/>
</dbReference>